<evidence type="ECO:0000259" key="8">
    <source>
        <dbReference type="PROSITE" id="PS50850"/>
    </source>
</evidence>
<dbReference type="InterPro" id="IPR011701">
    <property type="entry name" value="MFS"/>
</dbReference>
<keyword evidence="4 7" id="KW-0812">Transmembrane</keyword>
<dbReference type="Proteomes" id="UP000032024">
    <property type="component" value="Chromosome"/>
</dbReference>
<dbReference type="EMBL" id="CP010525">
    <property type="protein sequence ID" value="AJO22027.1"/>
    <property type="molecule type" value="Genomic_DNA"/>
</dbReference>
<evidence type="ECO:0000313" key="10">
    <source>
        <dbReference type="EMBL" id="KWZ81319.1"/>
    </source>
</evidence>
<sequence>MSQEKRNLYIMFVCNFLVGASLTMIVPFLSLYIQTFGHFSDNYVQRWAGYIFGVTFLVAFFMSPIWGRIGDKYGFKPTLIITGFGIAASLFFMGLANNVATLFTTRIFMGIVTGFIPTSMALISKQTSKEEAGKVLGTLQMGNVSGNLFGPLIGGSIADNFGFKYTFMITAVAISIAALGVVFGIKEKRSDPARRKEKPVSPLAVIKQIVSRRILITVMVIALLIQMANFCVQPLLALYVSHLTSSGNIAFLSGLAFSATGFGNLLLTRQWGMLGDKYGHARILLILLVLACAFMVPQALVSHLWQLIILRFLFGMVIGGMNPSIVAFIRLEAPLSMQGEVLGYNQSFRFLGNVTGPLIGGYVSVISGISSVFYVTGVLFLFAFALLLYSVKSEQRRTVRES</sequence>
<evidence type="ECO:0000256" key="6">
    <source>
        <dbReference type="ARBA" id="ARBA00023136"/>
    </source>
</evidence>
<keyword evidence="3" id="KW-1003">Cell membrane</keyword>
<dbReference type="Proteomes" id="UP000070376">
    <property type="component" value="Unassembled WGS sequence"/>
</dbReference>
<feature type="transmembrane region" description="Helical" evidence="7">
    <location>
        <begin position="12"/>
        <end position="35"/>
    </location>
</feature>
<proteinExistence type="predicted"/>
<evidence type="ECO:0000256" key="5">
    <source>
        <dbReference type="ARBA" id="ARBA00022989"/>
    </source>
</evidence>
<feature type="transmembrane region" description="Helical" evidence="7">
    <location>
        <begin position="102"/>
        <end position="123"/>
    </location>
</feature>
<evidence type="ECO:0000256" key="1">
    <source>
        <dbReference type="ARBA" id="ARBA00004651"/>
    </source>
</evidence>
<evidence type="ECO:0000256" key="7">
    <source>
        <dbReference type="SAM" id="Phobius"/>
    </source>
</evidence>
<dbReference type="AlphaFoldDB" id="A0A0C5CKV1"/>
<feature type="transmembrane region" description="Helical" evidence="7">
    <location>
        <begin position="249"/>
        <end position="267"/>
    </location>
</feature>
<dbReference type="SUPFAM" id="SSF103473">
    <property type="entry name" value="MFS general substrate transporter"/>
    <property type="match status" value="1"/>
</dbReference>
<dbReference type="InterPro" id="IPR036259">
    <property type="entry name" value="MFS_trans_sf"/>
</dbReference>
<organism evidence="10 12">
    <name type="scientific">Heyndrickxia coagulans</name>
    <name type="common">Weizmannia coagulans</name>
    <dbReference type="NCBI Taxonomy" id="1398"/>
    <lineage>
        <taxon>Bacteria</taxon>
        <taxon>Bacillati</taxon>
        <taxon>Bacillota</taxon>
        <taxon>Bacilli</taxon>
        <taxon>Bacillales</taxon>
        <taxon>Bacillaceae</taxon>
        <taxon>Heyndrickxia</taxon>
    </lineage>
</organism>
<dbReference type="RefSeq" id="WP_035184169.1">
    <property type="nucleotide sequence ID" value="NZ_CP010525.1"/>
</dbReference>
<dbReference type="PANTHER" id="PTHR43414">
    <property type="entry name" value="MULTIDRUG RESISTANCE PROTEIN MDTG"/>
    <property type="match status" value="1"/>
</dbReference>
<feature type="transmembrane region" description="Helical" evidence="7">
    <location>
        <begin position="350"/>
        <end position="366"/>
    </location>
</feature>
<evidence type="ECO:0000313" key="12">
    <source>
        <dbReference type="Proteomes" id="UP000070376"/>
    </source>
</evidence>
<dbReference type="GO" id="GO:0005886">
    <property type="term" value="C:plasma membrane"/>
    <property type="evidence" value="ECO:0007669"/>
    <property type="project" value="UniProtKB-SubCell"/>
</dbReference>
<name>A0A0C5CKV1_HEYCO</name>
<feature type="transmembrane region" description="Helical" evidence="7">
    <location>
        <begin position="47"/>
        <end position="66"/>
    </location>
</feature>
<dbReference type="EMBL" id="LRPN01000077">
    <property type="protein sequence ID" value="KWZ81319.1"/>
    <property type="molecule type" value="Genomic_DNA"/>
</dbReference>
<feature type="transmembrane region" description="Helical" evidence="7">
    <location>
        <begin position="279"/>
        <end position="296"/>
    </location>
</feature>
<reference evidence="11" key="2">
    <citation type="submission" date="2015-01" db="EMBL/GenBank/DDBJ databases">
        <title>Comparative genome analysis of Bacillus coagulans HM-08, Clostridium butyricum HM-68, Bacillus subtilis HM-66 and Bacillus paralicheniformis BL-09.</title>
        <authorList>
            <person name="Zhang H."/>
        </authorList>
    </citation>
    <scope>NUCLEOTIDE SEQUENCE [LARGE SCALE GENOMIC DNA]</scope>
    <source>
        <strain evidence="11">HM-08</strain>
    </source>
</reference>
<evidence type="ECO:0000256" key="2">
    <source>
        <dbReference type="ARBA" id="ARBA00022448"/>
    </source>
</evidence>
<dbReference type="Gene3D" id="1.20.1250.20">
    <property type="entry name" value="MFS general substrate transporter like domains"/>
    <property type="match status" value="2"/>
</dbReference>
<dbReference type="Pfam" id="PF07690">
    <property type="entry name" value="MFS_1"/>
    <property type="match status" value="1"/>
</dbReference>
<gene>
    <name evidence="10" type="ORF">HMPREF3213_02055</name>
    <name evidence="9" type="ORF">SB48_HM08orf01914</name>
</gene>
<dbReference type="InterPro" id="IPR020846">
    <property type="entry name" value="MFS_dom"/>
</dbReference>
<evidence type="ECO:0000256" key="4">
    <source>
        <dbReference type="ARBA" id="ARBA00022692"/>
    </source>
</evidence>
<keyword evidence="6 7" id="KW-0472">Membrane</keyword>
<protein>
    <submittedName>
        <fullName evidence="9">MFS transporter</fullName>
    </submittedName>
    <submittedName>
        <fullName evidence="10">Transporter, major facilitator family protein</fullName>
    </submittedName>
</protein>
<feature type="domain" description="Major facilitator superfamily (MFS) profile" evidence="8">
    <location>
        <begin position="7"/>
        <end position="395"/>
    </location>
</feature>
<dbReference type="PROSITE" id="PS50850">
    <property type="entry name" value="MFS"/>
    <property type="match status" value="1"/>
</dbReference>
<feature type="transmembrane region" description="Helical" evidence="7">
    <location>
        <begin position="214"/>
        <end position="237"/>
    </location>
</feature>
<feature type="transmembrane region" description="Helical" evidence="7">
    <location>
        <begin position="135"/>
        <end position="153"/>
    </location>
</feature>
<feature type="transmembrane region" description="Helical" evidence="7">
    <location>
        <begin position="165"/>
        <end position="185"/>
    </location>
</feature>
<reference evidence="10" key="3">
    <citation type="submission" date="2016-01" db="EMBL/GenBank/DDBJ databases">
        <authorList>
            <person name="Oliw E.H."/>
        </authorList>
    </citation>
    <scope>NUCLEOTIDE SEQUENCE [LARGE SCALE GENOMIC DNA]</scope>
    <source>
        <strain evidence="10">GED7749B</strain>
    </source>
</reference>
<dbReference type="PANTHER" id="PTHR43414:SF3">
    <property type="entry name" value="LMO2377 PROTEIN"/>
    <property type="match status" value="1"/>
</dbReference>
<feature type="transmembrane region" description="Helical" evidence="7">
    <location>
        <begin position="308"/>
        <end position="329"/>
    </location>
</feature>
<feature type="transmembrane region" description="Helical" evidence="7">
    <location>
        <begin position="372"/>
        <end position="391"/>
    </location>
</feature>
<reference evidence="12" key="4">
    <citation type="submission" date="2016-01" db="EMBL/GenBank/DDBJ databases">
        <authorList>
            <person name="Mitreva M."/>
            <person name="Pepin K.H."/>
            <person name="Mihindukulasuriya K.A."/>
            <person name="Fulton R."/>
            <person name="Fronick C."/>
            <person name="O'Laughlin M."/>
            <person name="Miner T."/>
            <person name="Herter B."/>
            <person name="Rosa B.A."/>
            <person name="Cordes M."/>
            <person name="Tomlinson C."/>
            <person name="Wollam A."/>
            <person name="Palsikar V.B."/>
            <person name="Mardis E.R."/>
            <person name="Wilson R.K."/>
        </authorList>
    </citation>
    <scope>NUCLEOTIDE SEQUENCE [LARGE SCALE GENOMIC DNA]</scope>
    <source>
        <strain evidence="12">GED7749B</strain>
    </source>
</reference>
<feature type="transmembrane region" description="Helical" evidence="7">
    <location>
        <begin position="78"/>
        <end position="96"/>
    </location>
</feature>
<keyword evidence="2" id="KW-0813">Transport</keyword>
<keyword evidence="5 7" id="KW-1133">Transmembrane helix</keyword>
<dbReference type="PATRIC" id="fig|1398.18.peg.1253"/>
<reference evidence="9" key="1">
    <citation type="submission" date="2015-01" db="EMBL/GenBank/DDBJ databases">
        <title>Comparative genome analysis of Bacillus coagulans HM-08, Clostridium butyricum HM-68, Bacillus subtilis HM-66 and Bacillus licheniformis BL-09.</title>
        <authorList>
            <person name="Zhang H."/>
        </authorList>
    </citation>
    <scope>NUCLEOTIDE SEQUENCE [LARGE SCALE GENOMIC DNA]</scope>
    <source>
        <strain evidence="9">HM-08</strain>
    </source>
</reference>
<accession>A0A0C5CKV1</accession>
<keyword evidence="11" id="KW-1185">Reference proteome</keyword>
<comment type="subcellular location">
    <subcellularLocation>
        <location evidence="1">Cell membrane</location>
        <topology evidence="1">Multi-pass membrane protein</topology>
    </subcellularLocation>
</comment>
<evidence type="ECO:0000313" key="9">
    <source>
        <dbReference type="EMBL" id="AJO22027.1"/>
    </source>
</evidence>
<evidence type="ECO:0000256" key="3">
    <source>
        <dbReference type="ARBA" id="ARBA00022475"/>
    </source>
</evidence>
<dbReference type="GO" id="GO:0022857">
    <property type="term" value="F:transmembrane transporter activity"/>
    <property type="evidence" value="ECO:0007669"/>
    <property type="project" value="InterPro"/>
</dbReference>
<evidence type="ECO:0000313" key="11">
    <source>
        <dbReference type="Proteomes" id="UP000032024"/>
    </source>
</evidence>